<dbReference type="Gene3D" id="3.40.190.10">
    <property type="entry name" value="Periplasmic binding protein-like II"/>
    <property type="match status" value="2"/>
</dbReference>
<evidence type="ECO:0000256" key="5">
    <source>
        <dbReference type="SAM" id="SignalP"/>
    </source>
</evidence>
<feature type="domain" description="Solute-binding protein family 3/N-terminal" evidence="6">
    <location>
        <begin position="35"/>
        <end position="273"/>
    </location>
</feature>
<sequence length="277" mass="29972">MNKKHLLHSLIAGIIGLTLSFTASADLASVKSKGILKVAVYNDFAPFSNGRTAPQGIDVDIAEALAKKLGVKLSLLPFDAGENLNDDLRNMVWKGHYLGYGPADVMLHVPIDPLLTNANKQVTFFAPYYRESVLLAIDTKRVPDFSNLKDLVGKKLCAAKGEAGANVFFVTDNGSLTKYVRIMNTAQECADLMIKGEVDVIAARRAELEASLSKLSSAQLVPVESPILPPKGWIVGMAIKADRPDLGEALAVALDQLRRSGELDDIFKKHSVKFVSP</sequence>
<gene>
    <name evidence="7" type="ORF">SAMN06295916_0789</name>
</gene>
<keyword evidence="8" id="KW-1185">Reference proteome</keyword>
<comment type="subcellular location">
    <subcellularLocation>
        <location evidence="1">Cell envelope</location>
    </subcellularLocation>
</comment>
<evidence type="ECO:0000313" key="8">
    <source>
        <dbReference type="Proteomes" id="UP000197215"/>
    </source>
</evidence>
<evidence type="ECO:0000256" key="3">
    <source>
        <dbReference type="ARBA" id="ARBA00022729"/>
    </source>
</evidence>
<dbReference type="RefSeq" id="WP_088812659.1">
    <property type="nucleotide sequence ID" value="NZ_FYEX01000001.1"/>
</dbReference>
<dbReference type="EMBL" id="FYEX01000001">
    <property type="protein sequence ID" value="SNC62992.1"/>
    <property type="molecule type" value="Genomic_DNA"/>
</dbReference>
<dbReference type="PROSITE" id="PS01039">
    <property type="entry name" value="SBP_BACTERIAL_3"/>
    <property type="match status" value="1"/>
</dbReference>
<accession>A0A212TAE0</accession>
<keyword evidence="3 5" id="KW-0732">Signal</keyword>
<proteinExistence type="inferred from homology"/>
<dbReference type="InterPro" id="IPR018313">
    <property type="entry name" value="SBP_3_CS"/>
</dbReference>
<evidence type="ECO:0000256" key="1">
    <source>
        <dbReference type="ARBA" id="ARBA00004196"/>
    </source>
</evidence>
<organism evidence="7 8">
    <name type="scientific">Polynucleobacter victoriensis</name>
    <dbReference type="NCBI Taxonomy" id="2049319"/>
    <lineage>
        <taxon>Bacteria</taxon>
        <taxon>Pseudomonadati</taxon>
        <taxon>Pseudomonadota</taxon>
        <taxon>Betaproteobacteria</taxon>
        <taxon>Burkholderiales</taxon>
        <taxon>Burkholderiaceae</taxon>
        <taxon>Polynucleobacter</taxon>
    </lineage>
</organism>
<dbReference type="SUPFAM" id="SSF53850">
    <property type="entry name" value="Periplasmic binding protein-like II"/>
    <property type="match status" value="1"/>
</dbReference>
<feature type="signal peptide" evidence="5">
    <location>
        <begin position="1"/>
        <end position="25"/>
    </location>
</feature>
<dbReference type="Pfam" id="PF00497">
    <property type="entry name" value="SBP_bac_3"/>
    <property type="match status" value="1"/>
</dbReference>
<evidence type="ECO:0000259" key="6">
    <source>
        <dbReference type="SMART" id="SM00062"/>
    </source>
</evidence>
<dbReference type="InterPro" id="IPR001638">
    <property type="entry name" value="Solute-binding_3/MltF_N"/>
</dbReference>
<evidence type="ECO:0000256" key="4">
    <source>
        <dbReference type="RuleBase" id="RU003744"/>
    </source>
</evidence>
<evidence type="ECO:0000256" key="2">
    <source>
        <dbReference type="ARBA" id="ARBA00010333"/>
    </source>
</evidence>
<evidence type="ECO:0000313" key="7">
    <source>
        <dbReference type="EMBL" id="SNC62992.1"/>
    </source>
</evidence>
<dbReference type="PANTHER" id="PTHR35936:SF19">
    <property type="entry name" value="AMINO-ACID-BINDING PROTEIN YXEM-RELATED"/>
    <property type="match status" value="1"/>
</dbReference>
<dbReference type="OrthoDB" id="6192933at2"/>
<dbReference type="AlphaFoldDB" id="A0A212TAE0"/>
<comment type="similarity">
    <text evidence="2 4">Belongs to the bacterial solute-binding protein 3 family.</text>
</comment>
<dbReference type="GO" id="GO:0030313">
    <property type="term" value="C:cell envelope"/>
    <property type="evidence" value="ECO:0007669"/>
    <property type="project" value="UniProtKB-SubCell"/>
</dbReference>
<feature type="chain" id="PRO_5013098106" evidence="5">
    <location>
        <begin position="26"/>
        <end position="277"/>
    </location>
</feature>
<dbReference type="SMART" id="SM00062">
    <property type="entry name" value="PBPb"/>
    <property type="match status" value="1"/>
</dbReference>
<dbReference type="Proteomes" id="UP000197215">
    <property type="component" value="Unassembled WGS sequence"/>
</dbReference>
<name>A0A212TAE0_9BURK</name>
<reference evidence="7 8" key="1">
    <citation type="submission" date="2017-06" db="EMBL/GenBank/DDBJ databases">
        <authorList>
            <person name="Kim H.J."/>
            <person name="Triplett B.A."/>
        </authorList>
    </citation>
    <scope>NUCLEOTIDE SEQUENCE [LARGE SCALE GENOMIC DNA]</scope>
    <source>
        <strain evidence="7 8">MWH-VicM1</strain>
    </source>
</reference>
<dbReference type="PANTHER" id="PTHR35936">
    <property type="entry name" value="MEMBRANE-BOUND LYTIC MUREIN TRANSGLYCOSYLASE F"/>
    <property type="match status" value="1"/>
</dbReference>
<protein>
    <submittedName>
        <fullName evidence="7">ABC-type amino acid transport substrate-binding protein</fullName>
    </submittedName>
</protein>